<evidence type="ECO:0000313" key="2">
    <source>
        <dbReference type="EMBL" id="MFC4805366.1"/>
    </source>
</evidence>
<reference evidence="3" key="1">
    <citation type="journal article" date="2019" name="Int. J. Syst. Evol. Microbiol.">
        <title>The Global Catalogue of Microorganisms (GCM) 10K type strain sequencing project: providing services to taxonomists for standard genome sequencing and annotation.</title>
        <authorList>
            <consortium name="The Broad Institute Genomics Platform"/>
            <consortium name="The Broad Institute Genome Sequencing Center for Infectious Disease"/>
            <person name="Wu L."/>
            <person name="Ma J."/>
        </authorList>
    </citation>
    <scope>NUCLEOTIDE SEQUENCE [LARGE SCALE GENOMIC DNA]</scope>
    <source>
        <strain evidence="3">CCUG 46385</strain>
    </source>
</reference>
<organism evidence="2 3">
    <name type="scientific">Filifactor villosus</name>
    <dbReference type="NCBI Taxonomy" id="29374"/>
    <lineage>
        <taxon>Bacteria</taxon>
        <taxon>Bacillati</taxon>
        <taxon>Bacillota</taxon>
        <taxon>Clostridia</taxon>
        <taxon>Peptostreptococcales</taxon>
        <taxon>Filifactoraceae</taxon>
        <taxon>Filifactor</taxon>
    </lineage>
</organism>
<feature type="transmembrane region" description="Helical" evidence="1">
    <location>
        <begin position="6"/>
        <end position="24"/>
    </location>
</feature>
<feature type="transmembrane region" description="Helical" evidence="1">
    <location>
        <begin position="78"/>
        <end position="96"/>
    </location>
</feature>
<keyword evidence="1" id="KW-0812">Transmembrane</keyword>
<name>A0ABV9QNT1_9FIRM</name>
<gene>
    <name evidence="2" type="ORF">ACFO4R_09755</name>
</gene>
<protein>
    <submittedName>
        <fullName evidence="2">Uncharacterized protein</fullName>
    </submittedName>
</protein>
<sequence length="106" mass="11718">MKKAVYFVPAILFLVFLIWVAFMLGTGSIEATAALFALFLVTAGVLLSMGSLIGTLVGISPTLYLIAFGRDTTTGVEFYVGLFLLIYYALCGYGVWRAKKRTKRYR</sequence>
<keyword evidence="3" id="KW-1185">Reference proteome</keyword>
<dbReference type="EMBL" id="JBHSHL010000046">
    <property type="protein sequence ID" value="MFC4805366.1"/>
    <property type="molecule type" value="Genomic_DNA"/>
</dbReference>
<dbReference type="Proteomes" id="UP001595916">
    <property type="component" value="Unassembled WGS sequence"/>
</dbReference>
<keyword evidence="1" id="KW-0472">Membrane</keyword>
<accession>A0ABV9QNT1</accession>
<proteinExistence type="predicted"/>
<feature type="transmembrane region" description="Helical" evidence="1">
    <location>
        <begin position="36"/>
        <end position="66"/>
    </location>
</feature>
<comment type="caution">
    <text evidence="2">The sequence shown here is derived from an EMBL/GenBank/DDBJ whole genome shotgun (WGS) entry which is preliminary data.</text>
</comment>
<evidence type="ECO:0000256" key="1">
    <source>
        <dbReference type="SAM" id="Phobius"/>
    </source>
</evidence>
<evidence type="ECO:0000313" key="3">
    <source>
        <dbReference type="Proteomes" id="UP001595916"/>
    </source>
</evidence>
<keyword evidence="1" id="KW-1133">Transmembrane helix</keyword>
<dbReference type="RefSeq" id="WP_379788925.1">
    <property type="nucleotide sequence ID" value="NZ_JBHSHL010000046.1"/>
</dbReference>